<evidence type="ECO:0000313" key="2">
    <source>
        <dbReference type="Proteomes" id="UP000219338"/>
    </source>
</evidence>
<protein>
    <submittedName>
        <fullName evidence="1">Uncharacterized protein</fullName>
    </submittedName>
</protein>
<dbReference type="STRING" id="47428.A0A284QR40"/>
<sequence length="123" mass="14655">MPNQHLPLEELIRPRLEELWRMEGGITDIVLCDELQKVFDTSKYTLGLSSFKRMRKRMGFLSTRQQGHTVETITEPIEELREHFPKAGYFELKKHLRIDHKLRVSRETIKEWSHANKPKSVTR</sequence>
<gene>
    <name evidence="1" type="ORF">ARMOST_02217</name>
</gene>
<name>A0A284QR40_ARMOS</name>
<proteinExistence type="predicted"/>
<evidence type="ECO:0000313" key="1">
    <source>
        <dbReference type="EMBL" id="SJK98939.1"/>
    </source>
</evidence>
<dbReference type="Proteomes" id="UP000219338">
    <property type="component" value="Unassembled WGS sequence"/>
</dbReference>
<organism evidence="1 2">
    <name type="scientific">Armillaria ostoyae</name>
    <name type="common">Armillaria root rot fungus</name>
    <dbReference type="NCBI Taxonomy" id="47428"/>
    <lineage>
        <taxon>Eukaryota</taxon>
        <taxon>Fungi</taxon>
        <taxon>Dikarya</taxon>
        <taxon>Basidiomycota</taxon>
        <taxon>Agaricomycotina</taxon>
        <taxon>Agaricomycetes</taxon>
        <taxon>Agaricomycetidae</taxon>
        <taxon>Agaricales</taxon>
        <taxon>Marasmiineae</taxon>
        <taxon>Physalacriaceae</taxon>
        <taxon>Armillaria</taxon>
    </lineage>
</organism>
<accession>A0A284QR40</accession>
<reference evidence="2" key="1">
    <citation type="journal article" date="2017" name="Nat. Ecol. Evol.">
        <title>Genome expansion and lineage-specific genetic innovations in the forest pathogenic fungi Armillaria.</title>
        <authorList>
            <person name="Sipos G."/>
            <person name="Prasanna A.N."/>
            <person name="Walter M.C."/>
            <person name="O'Connor E."/>
            <person name="Balint B."/>
            <person name="Krizsan K."/>
            <person name="Kiss B."/>
            <person name="Hess J."/>
            <person name="Varga T."/>
            <person name="Slot J."/>
            <person name="Riley R."/>
            <person name="Boka B."/>
            <person name="Rigling D."/>
            <person name="Barry K."/>
            <person name="Lee J."/>
            <person name="Mihaltcheva S."/>
            <person name="LaButti K."/>
            <person name="Lipzen A."/>
            <person name="Waldron R."/>
            <person name="Moloney N.M."/>
            <person name="Sperisen C."/>
            <person name="Kredics L."/>
            <person name="Vagvoelgyi C."/>
            <person name="Patrignani A."/>
            <person name="Fitzpatrick D."/>
            <person name="Nagy I."/>
            <person name="Doyle S."/>
            <person name="Anderson J.B."/>
            <person name="Grigoriev I.V."/>
            <person name="Gueldener U."/>
            <person name="Muensterkoetter M."/>
            <person name="Nagy L.G."/>
        </authorList>
    </citation>
    <scope>NUCLEOTIDE SEQUENCE [LARGE SCALE GENOMIC DNA]</scope>
    <source>
        <strain evidence="2">C18/9</strain>
    </source>
</reference>
<keyword evidence="2" id="KW-1185">Reference proteome</keyword>
<dbReference type="OrthoDB" id="5946233at2759"/>
<dbReference type="AlphaFoldDB" id="A0A284QR40"/>
<dbReference type="EMBL" id="FUEG01000001">
    <property type="protein sequence ID" value="SJK98939.1"/>
    <property type="molecule type" value="Genomic_DNA"/>
</dbReference>